<evidence type="ECO:0000313" key="2">
    <source>
        <dbReference type="Proteomes" id="UP000029737"/>
    </source>
</evidence>
<comment type="caution">
    <text evidence="1">The sequence shown here is derived from an EMBL/GenBank/DDBJ whole genome shotgun (WGS) entry which is preliminary data.</text>
</comment>
<proteinExistence type="predicted"/>
<name>A0ABR4X1Q5_9ACTN</name>
<organism evidence="1 2">
    <name type="scientific">Actinopolyspora erythraea</name>
    <dbReference type="NCBI Taxonomy" id="414996"/>
    <lineage>
        <taxon>Bacteria</taxon>
        <taxon>Bacillati</taxon>
        <taxon>Actinomycetota</taxon>
        <taxon>Actinomycetes</taxon>
        <taxon>Actinopolysporales</taxon>
        <taxon>Actinopolysporaceae</taxon>
        <taxon>Actinopolyspora</taxon>
    </lineage>
</organism>
<dbReference type="EMBL" id="JPMV01000030">
    <property type="protein sequence ID" value="KGI80558.1"/>
    <property type="molecule type" value="Genomic_DNA"/>
</dbReference>
<keyword evidence="2" id="KW-1185">Reference proteome</keyword>
<protein>
    <submittedName>
        <fullName evidence="1">Uncharacterized protein</fullName>
    </submittedName>
</protein>
<reference evidence="1 2" key="1">
    <citation type="journal article" date="2014" name="PLoS ONE">
        <title>Identification and Characterization of a New Erythromycin Biosynthetic Gene Cluster in Actinopolyspora erythraea YIM90600, a Novel Erythronolide-Producing Halophilic Actinomycete Isolated from Salt Field.</title>
        <authorList>
            <person name="Chen D."/>
            <person name="Feng J."/>
            <person name="Huang L."/>
            <person name="Zhang Q."/>
            <person name="Wu J."/>
            <person name="Zhu X."/>
            <person name="Duan Y."/>
            <person name="Xu Z."/>
        </authorList>
    </citation>
    <scope>NUCLEOTIDE SEQUENCE [LARGE SCALE GENOMIC DNA]</scope>
    <source>
        <strain evidence="1 2">YIM90600</strain>
    </source>
</reference>
<gene>
    <name evidence="1" type="ORF">IL38_16475</name>
</gene>
<evidence type="ECO:0000313" key="1">
    <source>
        <dbReference type="EMBL" id="KGI80558.1"/>
    </source>
</evidence>
<dbReference type="Proteomes" id="UP000029737">
    <property type="component" value="Unassembled WGS sequence"/>
</dbReference>
<sequence length="76" mass="8474">MTLVVESGSPNISVAVGDRGDLFQAEVYRIELTSVRLDELRQFTQLLIGYDIAEASDVLIACEVAERKPSVMMSYY</sequence>
<accession>A0ABR4X1Q5</accession>